<keyword evidence="3" id="KW-1185">Reference proteome</keyword>
<evidence type="ECO:0000313" key="2">
    <source>
        <dbReference type="EMBL" id="CAG5090126.1"/>
    </source>
</evidence>
<reference evidence="2 3" key="1">
    <citation type="submission" date="2021-04" db="EMBL/GenBank/DDBJ databases">
        <authorList>
            <person name="Bliznina A."/>
        </authorList>
    </citation>
    <scope>NUCLEOTIDE SEQUENCE [LARGE SCALE GENOMIC DNA]</scope>
</reference>
<name>A0ABN7S0T2_OIKDI</name>
<protein>
    <submittedName>
        <fullName evidence="2">Oidioi.mRNA.OKI2018_I69.PAR.g12471.t1.cds</fullName>
    </submittedName>
</protein>
<gene>
    <name evidence="2" type="ORF">OKIOD_LOCUS4029</name>
</gene>
<evidence type="ECO:0000256" key="1">
    <source>
        <dbReference type="SAM" id="MobiDB-lite"/>
    </source>
</evidence>
<feature type="region of interest" description="Disordered" evidence="1">
    <location>
        <begin position="56"/>
        <end position="78"/>
    </location>
</feature>
<dbReference type="EMBL" id="OU015568">
    <property type="protein sequence ID" value="CAG5090126.1"/>
    <property type="molecule type" value="Genomic_DNA"/>
</dbReference>
<organism evidence="2 3">
    <name type="scientific">Oikopleura dioica</name>
    <name type="common">Tunicate</name>
    <dbReference type="NCBI Taxonomy" id="34765"/>
    <lineage>
        <taxon>Eukaryota</taxon>
        <taxon>Metazoa</taxon>
        <taxon>Chordata</taxon>
        <taxon>Tunicata</taxon>
        <taxon>Appendicularia</taxon>
        <taxon>Copelata</taxon>
        <taxon>Oikopleuridae</taxon>
        <taxon>Oikopleura</taxon>
    </lineage>
</organism>
<proteinExistence type="predicted"/>
<dbReference type="PANTHER" id="PTHR48465:SF1">
    <property type="entry name" value="PROTEIN SSUH2 HOMOLOG"/>
    <property type="match status" value="1"/>
</dbReference>
<dbReference type="PANTHER" id="PTHR48465">
    <property type="entry name" value="PROTEIN SSUH2 HOMOLOG"/>
    <property type="match status" value="1"/>
</dbReference>
<dbReference type="InterPro" id="IPR052789">
    <property type="entry name" value="SSUH2_homolog"/>
</dbReference>
<evidence type="ECO:0000313" key="3">
    <source>
        <dbReference type="Proteomes" id="UP001158576"/>
    </source>
</evidence>
<accession>A0ABN7S0T2</accession>
<sequence>MAPDGNRRARHFMIQRASSDEKVIPSAPFIPPPYTDHLRANYERRSSIVNQEIISDGTVPPAYRPRERPSGRRRSLSAEDPASFWQRVYKTESIDSEEAKKLFVKFAKKKLFYGTKPAKTGITDQIQPSVALTVELFTLVERRQKRVVHEAIESDLEAKQIEDNDELPPASMWDVHVDVPKFYPDFEITRRIVNPGTEKIVGCDECEDCWNCNAEGIVSGTRQEARHIMGNNGMGSIQVQANICCMICGGRGTETCTMCGGDGHVRCDKCDQRGKVKQFEEIVIDWLTIKDYEMIGDAPVPVKWVYSRKSKKVLDLDFNSSNELCNPSNFPDDVNFVMKGLSKKIKSKAKADKLKIHRQKFEVRKTPLHTVHYMYKKKPNSYVISGYDKKVFTSYYPGDRLKCSIM</sequence>
<dbReference type="Proteomes" id="UP001158576">
    <property type="component" value="Chromosome PAR"/>
</dbReference>